<feature type="compositionally biased region" description="Polar residues" evidence="2">
    <location>
        <begin position="230"/>
        <end position="239"/>
    </location>
</feature>
<proteinExistence type="predicted"/>
<comment type="caution">
    <text evidence="4">The sequence shown here is derived from an EMBL/GenBank/DDBJ whole genome shotgun (WGS) entry which is preliminary data.</text>
</comment>
<dbReference type="AlphaFoldDB" id="A0A9N9YWQ4"/>
<dbReference type="GO" id="GO:0000981">
    <property type="term" value="F:DNA-binding transcription factor activity, RNA polymerase II-specific"/>
    <property type="evidence" value="ECO:0007669"/>
    <property type="project" value="InterPro"/>
</dbReference>
<dbReference type="PROSITE" id="PS50048">
    <property type="entry name" value="ZN2_CY6_FUNGAL_2"/>
    <property type="match status" value="1"/>
</dbReference>
<organism evidence="4 5">
    <name type="scientific">Clonostachys solani</name>
    <dbReference type="NCBI Taxonomy" id="160281"/>
    <lineage>
        <taxon>Eukaryota</taxon>
        <taxon>Fungi</taxon>
        <taxon>Dikarya</taxon>
        <taxon>Ascomycota</taxon>
        <taxon>Pezizomycotina</taxon>
        <taxon>Sordariomycetes</taxon>
        <taxon>Hypocreomycetidae</taxon>
        <taxon>Hypocreales</taxon>
        <taxon>Bionectriaceae</taxon>
        <taxon>Clonostachys</taxon>
    </lineage>
</organism>
<feature type="region of interest" description="Disordered" evidence="2">
    <location>
        <begin position="223"/>
        <end position="245"/>
    </location>
</feature>
<dbReference type="CDD" id="cd12148">
    <property type="entry name" value="fungal_TF_MHR"/>
    <property type="match status" value="1"/>
</dbReference>
<evidence type="ECO:0000256" key="2">
    <source>
        <dbReference type="SAM" id="MobiDB-lite"/>
    </source>
</evidence>
<dbReference type="OrthoDB" id="4356994at2759"/>
<evidence type="ECO:0000256" key="1">
    <source>
        <dbReference type="ARBA" id="ARBA00023242"/>
    </source>
</evidence>
<dbReference type="Proteomes" id="UP000775872">
    <property type="component" value="Unassembled WGS sequence"/>
</dbReference>
<gene>
    <name evidence="4" type="ORF">CSOL1703_00012271</name>
</gene>
<dbReference type="EMBL" id="CABFOC020000013">
    <property type="protein sequence ID" value="CAH0045643.1"/>
    <property type="molecule type" value="Genomic_DNA"/>
</dbReference>
<dbReference type="CDD" id="cd00067">
    <property type="entry name" value="GAL4"/>
    <property type="match status" value="1"/>
</dbReference>
<dbReference type="PROSITE" id="PS00463">
    <property type="entry name" value="ZN2_CY6_FUNGAL_1"/>
    <property type="match status" value="1"/>
</dbReference>
<name>A0A9N9YWQ4_9HYPO</name>
<dbReference type="PANTHER" id="PTHR47785">
    <property type="entry name" value="ZN(II)2CYS6 TRANSCRIPTION FACTOR (EUROFUNG)-RELATED-RELATED"/>
    <property type="match status" value="1"/>
</dbReference>
<keyword evidence="5" id="KW-1185">Reference proteome</keyword>
<dbReference type="InterPro" id="IPR001138">
    <property type="entry name" value="Zn2Cys6_DnaBD"/>
</dbReference>
<dbReference type="SMART" id="SM00066">
    <property type="entry name" value="GAL4"/>
    <property type="match status" value="1"/>
</dbReference>
<protein>
    <recommendedName>
        <fullName evidence="3">Zn(2)-C6 fungal-type domain-containing protein</fullName>
    </recommendedName>
</protein>
<keyword evidence="1" id="KW-0539">Nucleus</keyword>
<evidence type="ECO:0000313" key="5">
    <source>
        <dbReference type="Proteomes" id="UP000775872"/>
    </source>
</evidence>
<reference evidence="4 5" key="2">
    <citation type="submission" date="2021-10" db="EMBL/GenBank/DDBJ databases">
        <authorList>
            <person name="Piombo E."/>
        </authorList>
    </citation>
    <scope>NUCLEOTIDE SEQUENCE [LARGE SCALE GENOMIC DNA]</scope>
</reference>
<dbReference type="InterPro" id="IPR036864">
    <property type="entry name" value="Zn2-C6_fun-type_DNA-bd_sf"/>
</dbReference>
<reference evidence="5" key="1">
    <citation type="submission" date="2019-06" db="EMBL/GenBank/DDBJ databases">
        <authorList>
            <person name="Broberg M."/>
        </authorList>
    </citation>
    <scope>NUCLEOTIDE SEQUENCE [LARGE SCALE GENOMIC DNA]</scope>
</reference>
<feature type="region of interest" description="Disordered" evidence="2">
    <location>
        <begin position="1"/>
        <end position="41"/>
    </location>
</feature>
<dbReference type="InterPro" id="IPR053181">
    <property type="entry name" value="EcdB-like_regulator"/>
</dbReference>
<feature type="domain" description="Zn(2)-C6 fungal-type" evidence="3">
    <location>
        <begin position="67"/>
        <end position="97"/>
    </location>
</feature>
<accession>A0A9N9YWQ4</accession>
<dbReference type="Gene3D" id="4.10.240.10">
    <property type="entry name" value="Zn(2)-C6 fungal-type DNA-binding domain"/>
    <property type="match status" value="1"/>
</dbReference>
<dbReference type="GO" id="GO:0008270">
    <property type="term" value="F:zinc ion binding"/>
    <property type="evidence" value="ECO:0007669"/>
    <property type="project" value="InterPro"/>
</dbReference>
<dbReference type="SUPFAM" id="SSF57701">
    <property type="entry name" value="Zn2/Cys6 DNA-binding domain"/>
    <property type="match status" value="1"/>
</dbReference>
<evidence type="ECO:0000313" key="4">
    <source>
        <dbReference type="EMBL" id="CAH0045643.1"/>
    </source>
</evidence>
<dbReference type="PANTHER" id="PTHR47785:SF5">
    <property type="entry name" value="ZN(II)2CYS6 TRANSCRIPTION FACTOR (EUROFUNG)"/>
    <property type="match status" value="1"/>
</dbReference>
<sequence>MELQGRAQAVRSKPVAASSSNPPYRSKTTDASLSEASSGDAAVVSTNKRHLVDGSTARYPRKRGATACHLCRVRKTKCDNARPACGSCVQHKAKCVYGSSSEANLPFDAASEEILSRLSAIQSLLSQTSNPVSPITIGDGSATTYDQPWPAPDIHQGFTVKTSSAPALVGDTSRAQGYSATALSATRCETLLHWPVFEDVLSARDSRTESFLLDWISDQDELPNLHESGHQPSSTSEARNASETRQHQVHAADYVSLCHRFLSTIHRRNPILDGDGLMESAHNVMTHGLGWDTRSCLVLLASALAHCGLSRPFEGRAPSDQVELTSEGIEKNLIAEAFYTEAKKRIGFLRSSIIDIQCLFLASMYEKVTLNIMKAWDYIKDACSRLQTYLARRRRMTHKQRPDHLEPRIFWSCMKAESDLVGELPLQSSGIENFKYPYLFPTPPSSTAKTSDPRSSYSGLVDSKGGKNQRIVNEEESWFFYTADISFRRILNQHLKVLYAGAEAGWMEDINLAFVQFTECEKQIEVWYRHLPPVIQSGFEGQPDNELSLFLKGRFQGWRELIRRPFFYYALHHSFGEPADPRVITLATEGLHICASLIHHYFPQSRHGGTWFIARRTFTCSLLILASVFANRKDVQPPEDWPATLQVAIDFLKRWETEASDIARMRAILCKLVDEACRKSGTRATGR</sequence>
<evidence type="ECO:0000259" key="3">
    <source>
        <dbReference type="PROSITE" id="PS50048"/>
    </source>
</evidence>
<dbReference type="Pfam" id="PF00172">
    <property type="entry name" value="Zn_clus"/>
    <property type="match status" value="1"/>
</dbReference>